<accession>A0AAF3FMW4</accession>
<dbReference type="Proteomes" id="UP000887575">
    <property type="component" value="Unassembled WGS sequence"/>
</dbReference>
<dbReference type="WBParaSite" id="MBELARI_LOCUS8511">
    <property type="protein sequence ID" value="MBELARI_LOCUS8511"/>
    <property type="gene ID" value="MBELARI_LOCUS8511"/>
</dbReference>
<evidence type="ECO:0000313" key="2">
    <source>
        <dbReference type="WBParaSite" id="MBELARI_LOCUS8511"/>
    </source>
</evidence>
<sequence>MLSRGILNRLPILKSSSWREVHHHMERQDLQLYLGIRRSNPNRANRNTHVNERAFRKLRGKKTILMDLPDHEEQKELDSLPPDRLRIELLKKGINPYKDISPRVWQEAQTTTSSFYAVIDPYVTLEEKLPFWTNQPIDNGKAKFKELTQAGLHRWHTYRNGTRRIKNKEGFASFSKKHLDRPQNMFMLKHTRL</sequence>
<evidence type="ECO:0000313" key="1">
    <source>
        <dbReference type="Proteomes" id="UP000887575"/>
    </source>
</evidence>
<dbReference type="AlphaFoldDB" id="A0AAF3FMW4"/>
<name>A0AAF3FMW4_9BILA</name>
<keyword evidence="1" id="KW-1185">Reference proteome</keyword>
<reference evidence="2" key="1">
    <citation type="submission" date="2024-02" db="UniProtKB">
        <authorList>
            <consortium name="WormBaseParasite"/>
        </authorList>
    </citation>
    <scope>IDENTIFICATION</scope>
</reference>
<organism evidence="1 2">
    <name type="scientific">Mesorhabditis belari</name>
    <dbReference type="NCBI Taxonomy" id="2138241"/>
    <lineage>
        <taxon>Eukaryota</taxon>
        <taxon>Metazoa</taxon>
        <taxon>Ecdysozoa</taxon>
        <taxon>Nematoda</taxon>
        <taxon>Chromadorea</taxon>
        <taxon>Rhabditida</taxon>
        <taxon>Rhabditina</taxon>
        <taxon>Rhabditomorpha</taxon>
        <taxon>Rhabditoidea</taxon>
        <taxon>Rhabditidae</taxon>
        <taxon>Mesorhabditinae</taxon>
        <taxon>Mesorhabditis</taxon>
    </lineage>
</organism>
<proteinExistence type="predicted"/>
<protein>
    <submittedName>
        <fullName evidence="2">Uncharacterized protein</fullName>
    </submittedName>
</protein>